<dbReference type="InterPro" id="IPR029061">
    <property type="entry name" value="THDP-binding"/>
</dbReference>
<proteinExistence type="inferred from homology"/>
<evidence type="ECO:0000313" key="6">
    <source>
        <dbReference type="EMBL" id="KAH1911886.1"/>
    </source>
</evidence>
<dbReference type="InterPro" id="IPR045229">
    <property type="entry name" value="TPP_enz"/>
</dbReference>
<dbReference type="Gene3D" id="1.10.405.20">
    <property type="match status" value="1"/>
</dbReference>
<dbReference type="GO" id="GO:0000287">
    <property type="term" value="F:magnesium ion binding"/>
    <property type="evidence" value="ECO:0007669"/>
    <property type="project" value="InterPro"/>
</dbReference>
<dbReference type="EMBL" id="JAIBSC010000001">
    <property type="protein sequence ID" value="KAH1911886.1"/>
    <property type="molecule type" value="Genomic_DNA"/>
</dbReference>
<dbReference type="Gene3D" id="3.50.50.60">
    <property type="entry name" value="FAD/NAD(P)-binding domain"/>
    <property type="match status" value="1"/>
</dbReference>
<gene>
    <name evidence="6" type="ORF">KXV57_000276</name>
</gene>
<dbReference type="InterPro" id="IPR012000">
    <property type="entry name" value="Thiamin_PyroP_enz_cen_dom"/>
</dbReference>
<dbReference type="SUPFAM" id="SSF52467">
    <property type="entry name" value="DHS-like NAD/FAD-binding domain"/>
    <property type="match status" value="1"/>
</dbReference>
<dbReference type="InterPro" id="IPR036188">
    <property type="entry name" value="FAD/NAD-bd_sf"/>
</dbReference>
<dbReference type="AlphaFoldDB" id="A0A9P8SY67"/>
<dbReference type="Pfam" id="PF00205">
    <property type="entry name" value="TPP_enzyme_M"/>
    <property type="match status" value="1"/>
</dbReference>
<dbReference type="Pfam" id="PF13450">
    <property type="entry name" value="NAD_binding_8"/>
    <property type="match status" value="1"/>
</dbReference>
<dbReference type="Gene3D" id="3.40.50.1220">
    <property type="entry name" value="TPP-binding domain"/>
    <property type="match status" value="1"/>
</dbReference>
<evidence type="ECO:0008006" key="8">
    <source>
        <dbReference type="Google" id="ProtNLM"/>
    </source>
</evidence>
<reference evidence="6" key="1">
    <citation type="submission" date="2021-08" db="EMBL/GenBank/DDBJ databases">
        <title>Global Aspergillus fumigatus from environmental and clinical sources.</title>
        <authorList>
            <person name="Barber A."/>
            <person name="Sae-Ong T."/>
        </authorList>
    </citation>
    <scope>NUCLEOTIDE SEQUENCE</scope>
    <source>
        <strain evidence="6">NRZ-2016-071</strain>
    </source>
</reference>
<keyword evidence="2" id="KW-0786">Thiamine pyrophosphate</keyword>
<evidence type="ECO:0000256" key="1">
    <source>
        <dbReference type="ARBA" id="ARBA00007812"/>
    </source>
</evidence>
<dbReference type="PANTHER" id="PTHR18968:SF164">
    <property type="entry name" value="PYRUVATE DECARBOXYLASE"/>
    <property type="match status" value="1"/>
</dbReference>
<comment type="caution">
    <text evidence="6">The sequence shown here is derived from an EMBL/GenBank/DDBJ whole genome shotgun (WGS) entry which is preliminary data.</text>
</comment>
<dbReference type="GO" id="GO:0009097">
    <property type="term" value="P:isoleucine biosynthetic process"/>
    <property type="evidence" value="ECO:0007669"/>
    <property type="project" value="TreeGrafter"/>
</dbReference>
<name>A0A9P8SY67_ASPFM</name>
<feature type="domain" description="Thiamine pyrophosphate enzyme TPP-binding" evidence="4">
    <location>
        <begin position="431"/>
        <end position="582"/>
    </location>
</feature>
<comment type="similarity">
    <text evidence="1">Belongs to the TPP enzyme family.</text>
</comment>
<dbReference type="SUPFAM" id="SSF51905">
    <property type="entry name" value="FAD/NAD(P)-binding domain"/>
    <property type="match status" value="1"/>
</dbReference>
<dbReference type="GO" id="GO:0005948">
    <property type="term" value="C:acetolactate synthase complex"/>
    <property type="evidence" value="ECO:0007669"/>
    <property type="project" value="TreeGrafter"/>
</dbReference>
<dbReference type="GO" id="GO:0009099">
    <property type="term" value="P:L-valine biosynthetic process"/>
    <property type="evidence" value="ECO:0007669"/>
    <property type="project" value="TreeGrafter"/>
</dbReference>
<accession>A0A9P8SY67</accession>
<dbReference type="GO" id="GO:0030976">
    <property type="term" value="F:thiamine pyrophosphate binding"/>
    <property type="evidence" value="ECO:0007669"/>
    <property type="project" value="InterPro"/>
</dbReference>
<dbReference type="GO" id="GO:0050660">
    <property type="term" value="F:flavin adenine dinucleotide binding"/>
    <property type="evidence" value="ECO:0007669"/>
    <property type="project" value="TreeGrafter"/>
</dbReference>
<evidence type="ECO:0000313" key="7">
    <source>
        <dbReference type="Proteomes" id="UP000813423"/>
    </source>
</evidence>
<dbReference type="CDD" id="cd07035">
    <property type="entry name" value="TPP_PYR_POX_like"/>
    <property type="match status" value="1"/>
</dbReference>
<feature type="domain" description="Thiamine pyrophosphate enzyme N-terminal TPP-binding" evidence="5">
    <location>
        <begin position="21"/>
        <end position="151"/>
    </location>
</feature>
<dbReference type="InterPro" id="IPR012001">
    <property type="entry name" value="Thiamin_PyroP_enz_TPP-bd_dom"/>
</dbReference>
<dbReference type="SUPFAM" id="SSF52518">
    <property type="entry name" value="Thiamin diphosphate-binding fold (THDP-binding)"/>
    <property type="match status" value="2"/>
</dbReference>
<evidence type="ECO:0000259" key="4">
    <source>
        <dbReference type="Pfam" id="PF02775"/>
    </source>
</evidence>
<dbReference type="Proteomes" id="UP000813423">
    <property type="component" value="Unassembled WGS sequence"/>
</dbReference>
<evidence type="ECO:0000256" key="2">
    <source>
        <dbReference type="ARBA" id="ARBA00023052"/>
    </source>
</evidence>
<dbReference type="Pfam" id="PF02775">
    <property type="entry name" value="TPP_enzyme_C"/>
    <property type="match status" value="1"/>
</dbReference>
<dbReference type="GO" id="GO:0003984">
    <property type="term" value="F:acetolactate synthase activity"/>
    <property type="evidence" value="ECO:0007669"/>
    <property type="project" value="TreeGrafter"/>
</dbReference>
<dbReference type="InterPro" id="IPR029035">
    <property type="entry name" value="DHS-like_NAD/FAD-binding_dom"/>
</dbReference>
<dbReference type="Pfam" id="PF02776">
    <property type="entry name" value="TPP_enzyme_N"/>
    <property type="match status" value="1"/>
</dbReference>
<dbReference type="Gene3D" id="3.40.50.970">
    <property type="match status" value="2"/>
</dbReference>
<dbReference type="GO" id="GO:0005739">
    <property type="term" value="C:mitochondrion"/>
    <property type="evidence" value="ECO:0007669"/>
    <property type="project" value="TreeGrafter"/>
</dbReference>
<evidence type="ECO:0000259" key="5">
    <source>
        <dbReference type="Pfam" id="PF02776"/>
    </source>
</evidence>
<dbReference type="InterPro" id="IPR011766">
    <property type="entry name" value="TPP_enzyme_TPP-bd"/>
</dbReference>
<sequence>MNRDIQTKKRKWESDARVDSAATGFFEALVEAGVKYCFVNLGSDHPAMIEAMIKAKQEKSTRFPTIITCPSELVALSAALGYAQVTGSPQCVIVHVDCGTLAMGQSIHNASVTRVPVLCFAGLSPFTDGGEMLGSRTEFIHWLQDVPDQASIVRQYCRYSGEIRTGRNIKQMVYRAMQFAMSDPKGPSYLTAAREVLEEQVEIPDLGNELMGPVTPCALPEPEVERIAAALLGAKRPLIITGYMGRNPRTPPLLAELCDKLPISVIETVGSDVSLRSDHEAYLGVTVSTHPAVCEADVILVMDCDVPWVPTAGKPADGTKIFHLDVDPLKQQMPVFFMQATRRYKVSCELALQQLNTYLDKQSLDRVKYAEAFDARAARYRRWRQSLRDLEVPSPEGIVTVPYLSSRLRQHLPDDTVIVIEAVTNAIPIIHHLNLTKPGSLYGSGAGGLGWGGGAALGVKMAKRDSFICAIVGDGTYLFSQMESVYWIARRYDVPFLLVVLNNSGWNAPKVSTLLVHSDGLASKSNRGDMNLSFEPSPDYPGIAAAAGNAWGATVTKTDQVDSTLKKAVETVQGGRCAVVEVRQGSVDVGREVTSNYTLSFAGIEDEMPPKKTRVAIVGAGPAGMSCASALAKNPDRFDVTLFDIAPCTGGQATSISLDESRYGADWLNDGVQGGSPIFRHTFHFFRRYGYEPRPVKLQVAFGKGVENFFTNVFPSPLVDQLSGEIKKLGRVLKWIKRLFPILGLLPIKVIMKLFRFSEEFANKMVIPIMALFLGTGNQTPNVSAALLERLFCDPNMRLWEYDPDTLLPNQPTMYTFPKLGDFYCDWAGDLASRGVDIRLNTGVEILQRNNHSITLRPRSTRPDSVTADAALDDFRATYDELVLSLPADEAKTLLGKHATWRERYVLGGVAFYNDITITHSDSAYFNSIFETRYKRDLCAKGVSATQREQIAFAERQPPTCTSEGWEGFAPMYFTHSFADAPRCIEMGFDCSNYQHQFRQRVGEGNPPLEADRHVYQTIYLNDRQKHLWTWENVDPDKIIARKWWRQFGHRWQHYLRVVPGMMFINGRNRTTYAGAWTMVNMHEIACISGLAAAYRLGAAYEPFDDFAEDLFAKYLLVSHGVRYKRRQ</sequence>
<feature type="domain" description="Thiamine pyrophosphate enzyme central" evidence="3">
    <location>
        <begin position="224"/>
        <end position="329"/>
    </location>
</feature>
<protein>
    <recommendedName>
        <fullName evidence="8">Pyruvate decarboxylase</fullName>
    </recommendedName>
</protein>
<dbReference type="PRINTS" id="PR00419">
    <property type="entry name" value="ADXRDTASE"/>
</dbReference>
<dbReference type="PANTHER" id="PTHR18968">
    <property type="entry name" value="THIAMINE PYROPHOSPHATE ENZYMES"/>
    <property type="match status" value="1"/>
</dbReference>
<evidence type="ECO:0000259" key="3">
    <source>
        <dbReference type="Pfam" id="PF00205"/>
    </source>
</evidence>
<dbReference type="NCBIfam" id="NF006203">
    <property type="entry name" value="PRK08327.1"/>
    <property type="match status" value="1"/>
</dbReference>
<organism evidence="6 7">
    <name type="scientific">Aspergillus fumigatus</name>
    <name type="common">Neosartorya fumigata</name>
    <dbReference type="NCBI Taxonomy" id="746128"/>
    <lineage>
        <taxon>Eukaryota</taxon>
        <taxon>Fungi</taxon>
        <taxon>Dikarya</taxon>
        <taxon>Ascomycota</taxon>
        <taxon>Pezizomycotina</taxon>
        <taxon>Eurotiomycetes</taxon>
        <taxon>Eurotiomycetidae</taxon>
        <taxon>Eurotiales</taxon>
        <taxon>Aspergillaceae</taxon>
        <taxon>Aspergillus</taxon>
        <taxon>Aspergillus subgen. Fumigati</taxon>
    </lineage>
</organism>
<dbReference type="CDD" id="cd02002">
    <property type="entry name" value="TPP_BFDC"/>
    <property type="match status" value="1"/>
</dbReference>